<dbReference type="GO" id="GO:0106310">
    <property type="term" value="F:protein serine kinase activity"/>
    <property type="evidence" value="ECO:0007669"/>
    <property type="project" value="RHEA"/>
</dbReference>
<keyword evidence="4 9" id="KW-0547">Nucleotide-binding</keyword>
<keyword evidence="2 10" id="KW-0723">Serine/threonine-protein kinase</keyword>
<dbReference type="FunFam" id="1.10.510.10:FF:000238">
    <property type="entry name" value="Mitogen-activated protein kinase"/>
    <property type="match status" value="1"/>
</dbReference>
<comment type="catalytic activity">
    <reaction evidence="7 11">
        <text>L-threonyl-[protein] + ATP = O-phospho-L-threonyl-[protein] + ADP + H(+)</text>
        <dbReference type="Rhea" id="RHEA:46608"/>
        <dbReference type="Rhea" id="RHEA-COMP:11060"/>
        <dbReference type="Rhea" id="RHEA-COMP:11605"/>
        <dbReference type="ChEBI" id="CHEBI:15378"/>
        <dbReference type="ChEBI" id="CHEBI:30013"/>
        <dbReference type="ChEBI" id="CHEBI:30616"/>
        <dbReference type="ChEBI" id="CHEBI:61977"/>
        <dbReference type="ChEBI" id="CHEBI:456216"/>
        <dbReference type="EC" id="2.7.11.24"/>
    </reaction>
</comment>
<evidence type="ECO:0000256" key="5">
    <source>
        <dbReference type="ARBA" id="ARBA00022777"/>
    </source>
</evidence>
<evidence type="ECO:0000256" key="3">
    <source>
        <dbReference type="ARBA" id="ARBA00022679"/>
    </source>
</evidence>
<evidence type="ECO:0000256" key="8">
    <source>
        <dbReference type="ARBA" id="ARBA00048312"/>
    </source>
</evidence>
<evidence type="ECO:0000259" key="13">
    <source>
        <dbReference type="PROSITE" id="PS50011"/>
    </source>
</evidence>
<dbReference type="InterPro" id="IPR008271">
    <property type="entry name" value="Ser/Thr_kinase_AS"/>
</dbReference>
<keyword evidence="15" id="KW-1185">Reference proteome</keyword>
<feature type="binding site" evidence="9">
    <location>
        <position position="42"/>
    </location>
    <ligand>
        <name>ATP</name>
        <dbReference type="ChEBI" id="CHEBI:30616"/>
    </ligand>
</feature>
<evidence type="ECO:0000313" key="15">
    <source>
        <dbReference type="Proteomes" id="UP000037460"/>
    </source>
</evidence>
<evidence type="ECO:0000256" key="1">
    <source>
        <dbReference type="ARBA" id="ARBA00012411"/>
    </source>
</evidence>
<name>A0A0M0JGR9_9EUKA</name>
<dbReference type="FunFam" id="3.30.200.20:FF:000166">
    <property type="entry name" value="Mitogen-activated protein kinase"/>
    <property type="match status" value="1"/>
</dbReference>
<evidence type="ECO:0000256" key="4">
    <source>
        <dbReference type="ARBA" id="ARBA00022741"/>
    </source>
</evidence>
<reference evidence="15" key="1">
    <citation type="journal article" date="2015" name="PLoS Genet.">
        <title>Genome Sequence and Transcriptome Analyses of Chrysochromulina tobin: Metabolic Tools for Enhanced Algal Fitness in the Prominent Order Prymnesiales (Haptophyceae).</title>
        <authorList>
            <person name="Hovde B.T."/>
            <person name="Deodato C.R."/>
            <person name="Hunsperger H.M."/>
            <person name="Ryken S.A."/>
            <person name="Yost W."/>
            <person name="Jha R.K."/>
            <person name="Patterson J."/>
            <person name="Monnat R.J. Jr."/>
            <person name="Barlow S.B."/>
            <person name="Starkenburg S.R."/>
            <person name="Cattolico R.A."/>
        </authorList>
    </citation>
    <scope>NUCLEOTIDE SEQUENCE</scope>
    <source>
        <strain evidence="15">CCMP291</strain>
    </source>
</reference>
<dbReference type="Gene3D" id="1.10.510.10">
    <property type="entry name" value="Transferase(Phosphotransferase) domain 1"/>
    <property type="match status" value="1"/>
</dbReference>
<evidence type="ECO:0000256" key="10">
    <source>
        <dbReference type="RuleBase" id="RU000304"/>
    </source>
</evidence>
<dbReference type="InterPro" id="IPR000719">
    <property type="entry name" value="Prot_kinase_dom"/>
</dbReference>
<dbReference type="Gene3D" id="3.30.200.20">
    <property type="entry name" value="Phosphorylase Kinase, domain 1"/>
    <property type="match status" value="1"/>
</dbReference>
<feature type="domain" description="Protein kinase" evidence="13">
    <location>
        <begin position="13"/>
        <end position="317"/>
    </location>
</feature>
<dbReference type="PROSITE" id="PS00107">
    <property type="entry name" value="PROTEIN_KINASE_ATP"/>
    <property type="match status" value="1"/>
</dbReference>
<dbReference type="SUPFAM" id="SSF56112">
    <property type="entry name" value="Protein kinase-like (PK-like)"/>
    <property type="match status" value="1"/>
</dbReference>
<keyword evidence="5 11" id="KW-0418">Kinase</keyword>
<evidence type="ECO:0000256" key="6">
    <source>
        <dbReference type="ARBA" id="ARBA00022840"/>
    </source>
</evidence>
<dbReference type="PROSITE" id="PS50011">
    <property type="entry name" value="PROTEIN_KINASE_DOM"/>
    <property type="match status" value="1"/>
</dbReference>
<dbReference type="InterPro" id="IPR003527">
    <property type="entry name" value="MAP_kinase_CS"/>
</dbReference>
<proteinExistence type="inferred from homology"/>
<dbReference type="SMART" id="SM00220">
    <property type="entry name" value="S_TKc"/>
    <property type="match status" value="1"/>
</dbReference>
<evidence type="ECO:0000256" key="7">
    <source>
        <dbReference type="ARBA" id="ARBA00047592"/>
    </source>
</evidence>
<comment type="catalytic activity">
    <reaction evidence="8">
        <text>L-seryl-[protein] + ATP = O-phospho-L-seryl-[protein] + ADP + H(+)</text>
        <dbReference type="Rhea" id="RHEA:17989"/>
        <dbReference type="Rhea" id="RHEA-COMP:9863"/>
        <dbReference type="Rhea" id="RHEA-COMP:11604"/>
        <dbReference type="ChEBI" id="CHEBI:15378"/>
        <dbReference type="ChEBI" id="CHEBI:29999"/>
        <dbReference type="ChEBI" id="CHEBI:30616"/>
        <dbReference type="ChEBI" id="CHEBI:83421"/>
        <dbReference type="ChEBI" id="CHEBI:456216"/>
        <dbReference type="EC" id="2.7.11.24"/>
    </reaction>
</comment>
<dbReference type="PANTHER" id="PTHR24055">
    <property type="entry name" value="MITOGEN-ACTIVATED PROTEIN KINASE"/>
    <property type="match status" value="1"/>
</dbReference>
<dbReference type="OrthoDB" id="192887at2759"/>
<feature type="region of interest" description="Disordered" evidence="12">
    <location>
        <begin position="360"/>
        <end position="389"/>
    </location>
</feature>
<dbReference type="PROSITE" id="PS00108">
    <property type="entry name" value="PROTEIN_KINASE_ST"/>
    <property type="match status" value="1"/>
</dbReference>
<comment type="cofactor">
    <cofactor evidence="11">
        <name>Mg(2+)</name>
        <dbReference type="ChEBI" id="CHEBI:18420"/>
    </cofactor>
</comment>
<dbReference type="Pfam" id="PF00069">
    <property type="entry name" value="Pkinase"/>
    <property type="match status" value="1"/>
</dbReference>
<protein>
    <recommendedName>
        <fullName evidence="1 11">Mitogen-activated protein kinase</fullName>
        <ecNumber evidence="1 11">2.7.11.24</ecNumber>
    </recommendedName>
</protein>
<dbReference type="InterPro" id="IPR011009">
    <property type="entry name" value="Kinase-like_dom_sf"/>
</dbReference>
<keyword evidence="3 11" id="KW-0808">Transferase</keyword>
<dbReference type="InterPro" id="IPR017441">
    <property type="entry name" value="Protein_kinase_ATP_BS"/>
</dbReference>
<accession>A0A0M0JGR9</accession>
<dbReference type="CDD" id="cd07852">
    <property type="entry name" value="STKc_MAPK15-like"/>
    <property type="match status" value="1"/>
</dbReference>
<feature type="compositionally biased region" description="Basic and acidic residues" evidence="12">
    <location>
        <begin position="380"/>
        <end position="389"/>
    </location>
</feature>
<dbReference type="EMBL" id="JWZX01002947">
    <property type="protein sequence ID" value="KOO25655.1"/>
    <property type="molecule type" value="Genomic_DNA"/>
</dbReference>
<keyword evidence="6 9" id="KW-0067">ATP-binding</keyword>
<dbReference type="Proteomes" id="UP000037460">
    <property type="component" value="Unassembled WGS sequence"/>
</dbReference>
<sequence length="389" mass="44257">MSEEIDRHVLRKYDILQKLGKGAYGIVWRAQSKQTKEVVALKKIFDAFQNATDAQRTFREIHLLREMSSHEHIIRLHSVLKADNDRDIYLIFEYMETDLHAAIRANILQEIHKQYILWQSLKALKYMHSAELLHRDMKPSNLLLNSDCLMKVADFGLARSLRASPATGAMLDSTDPPQPLTDYVATRWYRAPEILLGSSRYTFGVDMWSVGCILGEMILGKPVFPGSSTMNQLEKVMELVGKPDAAAIAKVSQYAPSLCEQVQGMPSAASDEDARERWRRKLPADTSDDAIDLMMQLLRFNPDDRLTAEQALEHRYVAQFHDPAVERKAAKCVQVPIDDNEKKNTSMYRDFLYKEIDQAKRAAGRGAEQTSHRRTASAHGHREDASVRG</sequence>
<evidence type="ECO:0000256" key="9">
    <source>
        <dbReference type="PROSITE-ProRule" id="PRU10141"/>
    </source>
</evidence>
<evidence type="ECO:0000313" key="14">
    <source>
        <dbReference type="EMBL" id="KOO25655.1"/>
    </source>
</evidence>
<comment type="similarity">
    <text evidence="11">Belongs to the protein kinase superfamily. Ser/Thr protein kinase family. MAP kinase subfamily.</text>
</comment>
<comment type="activity regulation">
    <text evidence="11">Activated by threonine and tyrosine phosphorylation.</text>
</comment>
<keyword evidence="11" id="KW-0460">Magnesium</keyword>
<gene>
    <name evidence="14" type="ORF">Ctob_004586</name>
</gene>
<dbReference type="EC" id="2.7.11.24" evidence="1 11"/>
<evidence type="ECO:0000256" key="12">
    <source>
        <dbReference type="SAM" id="MobiDB-lite"/>
    </source>
</evidence>
<dbReference type="PROSITE" id="PS01351">
    <property type="entry name" value="MAPK"/>
    <property type="match status" value="1"/>
</dbReference>
<dbReference type="GO" id="GO:0005524">
    <property type="term" value="F:ATP binding"/>
    <property type="evidence" value="ECO:0007669"/>
    <property type="project" value="UniProtKB-UniRule"/>
</dbReference>
<evidence type="ECO:0000256" key="2">
    <source>
        <dbReference type="ARBA" id="ARBA00022527"/>
    </source>
</evidence>
<evidence type="ECO:0000256" key="11">
    <source>
        <dbReference type="RuleBase" id="RU361165"/>
    </source>
</evidence>
<dbReference type="AlphaFoldDB" id="A0A0M0JGR9"/>
<dbReference type="GO" id="GO:0004707">
    <property type="term" value="F:MAP kinase activity"/>
    <property type="evidence" value="ECO:0007669"/>
    <property type="project" value="UniProtKB-EC"/>
</dbReference>
<organism evidence="14 15">
    <name type="scientific">Chrysochromulina tobinii</name>
    <dbReference type="NCBI Taxonomy" id="1460289"/>
    <lineage>
        <taxon>Eukaryota</taxon>
        <taxon>Haptista</taxon>
        <taxon>Haptophyta</taxon>
        <taxon>Prymnesiophyceae</taxon>
        <taxon>Prymnesiales</taxon>
        <taxon>Chrysochromulinaceae</taxon>
        <taxon>Chrysochromulina</taxon>
    </lineage>
</organism>
<comment type="caution">
    <text evidence="14">The sequence shown here is derived from an EMBL/GenBank/DDBJ whole genome shotgun (WGS) entry which is preliminary data.</text>
</comment>
<dbReference type="InterPro" id="IPR050117">
    <property type="entry name" value="MAPK"/>
</dbReference>